<comment type="caution">
    <text evidence="1">The sequence shown here is derived from an EMBL/GenBank/DDBJ whole genome shotgun (WGS) entry which is preliminary data.</text>
</comment>
<evidence type="ECO:0008006" key="2">
    <source>
        <dbReference type="Google" id="ProtNLM"/>
    </source>
</evidence>
<name>X0W664_9ZZZZ</name>
<organism evidence="1">
    <name type="scientific">marine sediment metagenome</name>
    <dbReference type="NCBI Taxonomy" id="412755"/>
    <lineage>
        <taxon>unclassified sequences</taxon>
        <taxon>metagenomes</taxon>
        <taxon>ecological metagenomes</taxon>
    </lineage>
</organism>
<dbReference type="AlphaFoldDB" id="X0W664"/>
<reference evidence="1" key="1">
    <citation type="journal article" date="2014" name="Front. Microbiol.">
        <title>High frequency of phylogenetically diverse reductive dehalogenase-homologous genes in deep subseafloor sedimentary metagenomes.</title>
        <authorList>
            <person name="Kawai M."/>
            <person name="Futagami T."/>
            <person name="Toyoda A."/>
            <person name="Takaki Y."/>
            <person name="Nishi S."/>
            <person name="Hori S."/>
            <person name="Arai W."/>
            <person name="Tsubouchi T."/>
            <person name="Morono Y."/>
            <person name="Uchiyama I."/>
            <person name="Ito T."/>
            <person name="Fujiyama A."/>
            <person name="Inagaki F."/>
            <person name="Takami H."/>
        </authorList>
    </citation>
    <scope>NUCLEOTIDE SEQUENCE</scope>
    <source>
        <strain evidence="1">Expedition CK06-06</strain>
    </source>
</reference>
<protein>
    <recommendedName>
        <fullName evidence="2">Peptidase M16 C-terminal domain-containing protein</fullName>
    </recommendedName>
</protein>
<proteinExistence type="predicted"/>
<gene>
    <name evidence="1" type="ORF">S01H1_51865</name>
</gene>
<dbReference type="InterPro" id="IPR011249">
    <property type="entry name" value="Metalloenz_LuxS/M16"/>
</dbReference>
<sequence>GQLAMSLERPQSRMFYLAQDYITQGKITDFNTLKKRVDSVTPSQIKKVAGNIFKFNNMCISCVGNIEDGLEERLRNTFKKRGFYS</sequence>
<dbReference type="EMBL" id="BARS01033498">
    <property type="protein sequence ID" value="GAG26389.1"/>
    <property type="molecule type" value="Genomic_DNA"/>
</dbReference>
<evidence type="ECO:0000313" key="1">
    <source>
        <dbReference type="EMBL" id="GAG26389.1"/>
    </source>
</evidence>
<dbReference type="SUPFAM" id="SSF63411">
    <property type="entry name" value="LuxS/MPP-like metallohydrolase"/>
    <property type="match status" value="1"/>
</dbReference>
<feature type="non-terminal residue" evidence="1">
    <location>
        <position position="1"/>
    </location>
</feature>
<accession>X0W664</accession>
<dbReference type="Gene3D" id="3.30.830.10">
    <property type="entry name" value="Metalloenzyme, LuxS/M16 peptidase-like"/>
    <property type="match status" value="1"/>
</dbReference>
<dbReference type="GO" id="GO:0046872">
    <property type="term" value="F:metal ion binding"/>
    <property type="evidence" value="ECO:0007669"/>
    <property type="project" value="InterPro"/>
</dbReference>